<evidence type="ECO:0000256" key="2">
    <source>
        <dbReference type="SAM" id="Phobius"/>
    </source>
</evidence>
<gene>
    <name evidence="4" type="ORF">NAEGRDRAFT_66037</name>
</gene>
<proteinExistence type="predicted"/>
<keyword evidence="2" id="KW-0812">Transmembrane</keyword>
<dbReference type="RefSeq" id="XP_002678915.1">
    <property type="nucleotide sequence ID" value="XM_002678869.1"/>
</dbReference>
<feature type="transmembrane region" description="Helical" evidence="2">
    <location>
        <begin position="522"/>
        <end position="552"/>
    </location>
</feature>
<evidence type="ECO:0000313" key="5">
    <source>
        <dbReference type="Proteomes" id="UP000006671"/>
    </source>
</evidence>
<dbReference type="AlphaFoldDB" id="D2VAZ9"/>
<dbReference type="GeneID" id="8848494"/>
<sequence>MRGIQSSSSSSQNTNNGQQQYYHHTSMISSPSTLFNHNVNHGVEKHDSSTSTASNNNRLCNNNNNNNYNGIIDESTFNEMTATSQNNIITSRSTISLAQPPVNSLVDDNQIILNQQPKEQSIEPPDSHGTENKTGTLHNPEESYPLLHKCAKAIKKLFSLIPSLFTVMNVLVLVFLFQAAISIGTTFGVLFSAGETTARQVVLLQHSVVYQKLSNEVHYFVNPAGFITKTLHGELVALGVNPYNLTRWARVMSMTGSYTDHLDYIYFGRADNMIVLYANKGTDRFTLIPCIQTNITNPSDLTDKTFCKTSHLRYEIVDNVIQTSSYKFQNFSFNILVRPWFKAITDSVNTTSFDFPPSKQYTVWSDIFKSESRLSITQSLLVRDQTSGKFVGVAGIQYLTKSISDFLNSTTEPGNTVIILDKSNHVLAASINHKASKVLNEPQSIQTFPQDFSNETIYYEIFKLMQAYNFSNFSSVNGESDSSRVLSGDISVNGNDYYFSANSFLIHGLFVKVIIITDHTGFLTYIINTSLISVIVLILLVSLGTVVLIIILKTITYPLQRLNKIMNNILRLDGTRTLVVDTTSVFHDIRKMESSVEKFRKSIFYFSLFCPELVVKSVLKSSETEPMFPMKKQQMTMMIVDLEDVGEIQSVVGSEYYCQILNSIISEITGAVHANDGFVFDLSVVNGVKLYALWNDSSLPVENHELKACVTGYEVQQILQEKIEVIKQFECRGSTFSFKIAISSGKIVLGYTGSTSSRINFSCFGETVAICNYMISRSKPNIVVMSEEVYFKVKDMFLCYYLATLPYKESARTRNEKNPVIDRLNIYSVEKWMKESNSFEQHIGNKLGELLLLRNSSNNISFESLIDNSVHARRLLTEITDLGFEGLWRE</sequence>
<keyword evidence="2" id="KW-1133">Transmembrane helix</keyword>
<dbReference type="GO" id="GO:0035556">
    <property type="term" value="P:intracellular signal transduction"/>
    <property type="evidence" value="ECO:0007669"/>
    <property type="project" value="InterPro"/>
</dbReference>
<dbReference type="EMBL" id="GG738860">
    <property type="protein sequence ID" value="EFC46171.1"/>
    <property type="molecule type" value="Genomic_DNA"/>
</dbReference>
<dbReference type="InParanoid" id="D2VAZ9"/>
<dbReference type="VEuPathDB" id="AmoebaDB:NAEGRDRAFT_66037"/>
<feature type="transmembrane region" description="Helical" evidence="2">
    <location>
        <begin position="157"/>
        <end position="177"/>
    </location>
</feature>
<feature type="domain" description="Guanylate cyclase" evidence="3">
    <location>
        <begin position="633"/>
        <end position="792"/>
    </location>
</feature>
<dbReference type="OMA" id="HEVNADN"/>
<dbReference type="OrthoDB" id="10424289at2759"/>
<dbReference type="KEGG" id="ngr:NAEGRDRAFT_66037"/>
<keyword evidence="5" id="KW-1185">Reference proteome</keyword>
<evidence type="ECO:0000313" key="4">
    <source>
        <dbReference type="EMBL" id="EFC46171.1"/>
    </source>
</evidence>
<feature type="region of interest" description="Disordered" evidence="1">
    <location>
        <begin position="117"/>
        <end position="140"/>
    </location>
</feature>
<dbReference type="InterPro" id="IPR001054">
    <property type="entry name" value="A/G_cyclase"/>
</dbReference>
<dbReference type="InterPro" id="IPR029787">
    <property type="entry name" value="Nucleotide_cyclase"/>
</dbReference>
<feature type="region of interest" description="Disordered" evidence="1">
    <location>
        <begin position="32"/>
        <end position="63"/>
    </location>
</feature>
<protein>
    <submittedName>
        <fullName evidence="4">Predicted protein</fullName>
    </submittedName>
</protein>
<evidence type="ECO:0000259" key="3">
    <source>
        <dbReference type="Pfam" id="PF00211"/>
    </source>
</evidence>
<feature type="transmembrane region" description="Helical" evidence="2">
    <location>
        <begin position="497"/>
        <end position="515"/>
    </location>
</feature>
<organism evidence="5">
    <name type="scientific">Naegleria gruberi</name>
    <name type="common">Amoeba</name>
    <dbReference type="NCBI Taxonomy" id="5762"/>
    <lineage>
        <taxon>Eukaryota</taxon>
        <taxon>Discoba</taxon>
        <taxon>Heterolobosea</taxon>
        <taxon>Tetramitia</taxon>
        <taxon>Eutetramitia</taxon>
        <taxon>Vahlkampfiidae</taxon>
        <taxon>Naegleria</taxon>
    </lineage>
</organism>
<keyword evidence="2" id="KW-0472">Membrane</keyword>
<evidence type="ECO:0000256" key="1">
    <source>
        <dbReference type="SAM" id="MobiDB-lite"/>
    </source>
</evidence>
<accession>D2VAZ9</accession>
<name>D2VAZ9_NAEGR</name>
<dbReference type="Gene3D" id="3.30.70.1230">
    <property type="entry name" value="Nucleotide cyclase"/>
    <property type="match status" value="1"/>
</dbReference>
<dbReference type="Proteomes" id="UP000006671">
    <property type="component" value="Unassembled WGS sequence"/>
</dbReference>
<dbReference type="GO" id="GO:0009190">
    <property type="term" value="P:cyclic nucleotide biosynthetic process"/>
    <property type="evidence" value="ECO:0007669"/>
    <property type="project" value="InterPro"/>
</dbReference>
<dbReference type="SUPFAM" id="SSF55073">
    <property type="entry name" value="Nucleotide cyclase"/>
    <property type="match status" value="1"/>
</dbReference>
<reference evidence="4 5" key="1">
    <citation type="journal article" date="2010" name="Cell">
        <title>The genome of Naegleria gruberi illuminates early eukaryotic versatility.</title>
        <authorList>
            <person name="Fritz-Laylin L.K."/>
            <person name="Prochnik S.E."/>
            <person name="Ginger M.L."/>
            <person name="Dacks J.B."/>
            <person name="Carpenter M.L."/>
            <person name="Field M.C."/>
            <person name="Kuo A."/>
            <person name="Paredez A."/>
            <person name="Chapman J."/>
            <person name="Pham J."/>
            <person name="Shu S."/>
            <person name="Neupane R."/>
            <person name="Cipriano M."/>
            <person name="Mancuso J."/>
            <person name="Tu H."/>
            <person name="Salamov A."/>
            <person name="Lindquist E."/>
            <person name="Shapiro H."/>
            <person name="Lucas S."/>
            <person name="Grigoriev I.V."/>
            <person name="Cande W.Z."/>
            <person name="Fulton C."/>
            <person name="Rokhsar D.S."/>
            <person name="Dawson S.C."/>
        </authorList>
    </citation>
    <scope>NUCLEOTIDE SEQUENCE [LARGE SCALE GENOMIC DNA]</scope>
    <source>
        <strain evidence="4 5">NEG-M</strain>
    </source>
</reference>
<dbReference type="Pfam" id="PF00211">
    <property type="entry name" value="Guanylate_cyc"/>
    <property type="match status" value="1"/>
</dbReference>